<dbReference type="InterPro" id="IPR026444">
    <property type="entry name" value="Secre_tail"/>
</dbReference>
<dbReference type="Gene3D" id="2.60.120.200">
    <property type="match status" value="3"/>
</dbReference>
<dbReference type="Pfam" id="PF07705">
    <property type="entry name" value="CARDB"/>
    <property type="match status" value="1"/>
</dbReference>
<dbReference type="Pfam" id="PF07675">
    <property type="entry name" value="Cleaved_Adhesin"/>
    <property type="match status" value="3"/>
</dbReference>
<dbReference type="InterPro" id="IPR011635">
    <property type="entry name" value="CARDB"/>
</dbReference>
<evidence type="ECO:0000259" key="2">
    <source>
        <dbReference type="Pfam" id="PF07675"/>
    </source>
</evidence>
<evidence type="ECO:0000259" key="4">
    <source>
        <dbReference type="Pfam" id="PF18998"/>
    </source>
</evidence>
<name>A0A9D9DXB2_9BACT</name>
<feature type="signal peptide" evidence="1">
    <location>
        <begin position="1"/>
        <end position="28"/>
    </location>
</feature>
<dbReference type="InterPro" id="IPR044060">
    <property type="entry name" value="Bacterial_rp_domain"/>
</dbReference>
<dbReference type="Gene3D" id="2.60.40.10">
    <property type="entry name" value="Immunoglobulins"/>
    <property type="match status" value="2"/>
</dbReference>
<reference evidence="5" key="1">
    <citation type="submission" date="2020-10" db="EMBL/GenBank/DDBJ databases">
        <authorList>
            <person name="Gilroy R."/>
        </authorList>
    </citation>
    <scope>NUCLEOTIDE SEQUENCE</scope>
    <source>
        <strain evidence="5">2889</strain>
    </source>
</reference>
<keyword evidence="1" id="KW-0732">Signal</keyword>
<dbReference type="InterPro" id="IPR011628">
    <property type="entry name" value="Cleaved_adhesin"/>
</dbReference>
<dbReference type="NCBIfam" id="TIGR04183">
    <property type="entry name" value="Por_Secre_tail"/>
    <property type="match status" value="1"/>
</dbReference>
<feature type="chain" id="PRO_5039506228" evidence="1">
    <location>
        <begin position="29"/>
        <end position="1581"/>
    </location>
</feature>
<feature type="domain" description="Bacterial repeat" evidence="4">
    <location>
        <begin position="1349"/>
        <end position="1421"/>
    </location>
</feature>
<gene>
    <name evidence="5" type="ORF">IAB08_06825</name>
</gene>
<dbReference type="EMBL" id="JADIMZ010000101">
    <property type="protein sequence ID" value="MBO8432989.1"/>
    <property type="molecule type" value="Genomic_DNA"/>
</dbReference>
<dbReference type="Proteomes" id="UP000823612">
    <property type="component" value="Unassembled WGS sequence"/>
</dbReference>
<reference evidence="5" key="2">
    <citation type="journal article" date="2021" name="PeerJ">
        <title>Extensive microbial diversity within the chicken gut microbiome revealed by metagenomics and culture.</title>
        <authorList>
            <person name="Gilroy R."/>
            <person name="Ravi A."/>
            <person name="Getino M."/>
            <person name="Pursley I."/>
            <person name="Horton D.L."/>
            <person name="Alikhan N.F."/>
            <person name="Baker D."/>
            <person name="Gharbi K."/>
            <person name="Hall N."/>
            <person name="Watson M."/>
            <person name="Adriaenssens E.M."/>
            <person name="Foster-Nyarko E."/>
            <person name="Jarju S."/>
            <person name="Secka A."/>
            <person name="Antonio M."/>
            <person name="Oren A."/>
            <person name="Chaudhuri R.R."/>
            <person name="La Ragione R."/>
            <person name="Hildebrand F."/>
            <person name="Pallen M.J."/>
        </authorList>
    </citation>
    <scope>NUCLEOTIDE SEQUENCE</scope>
    <source>
        <strain evidence="5">2889</strain>
    </source>
</reference>
<evidence type="ECO:0000313" key="5">
    <source>
        <dbReference type="EMBL" id="MBO8432989.1"/>
    </source>
</evidence>
<evidence type="ECO:0000256" key="1">
    <source>
        <dbReference type="SAM" id="SignalP"/>
    </source>
</evidence>
<dbReference type="Pfam" id="PF18998">
    <property type="entry name" value="Flg_new_2"/>
    <property type="match status" value="3"/>
</dbReference>
<accession>A0A9D9DXB2</accession>
<feature type="domain" description="Cleaved adhesin" evidence="2">
    <location>
        <begin position="44"/>
        <end position="183"/>
    </location>
</feature>
<dbReference type="NCBIfam" id="NF038128">
    <property type="entry name" value="choice_anch_J"/>
    <property type="match status" value="3"/>
</dbReference>
<feature type="domain" description="Cleaved adhesin" evidence="2">
    <location>
        <begin position="1117"/>
        <end position="1270"/>
    </location>
</feature>
<sequence length="1581" mass="173800">MKRRAKNLKSILCGFSASCLMLAGSVSAQGMLDGSFTGNFPPKDWNLANAIGSKSWSVAWGGGADGGNHTTLYAQNAGTMNDAWIVTPQVCPSAENHNLVFWTKKSVADSNNMTLSVYVSATGNSMADFAEPALLSLLNTKEQQDFSLAWTADTLDLSAYQGQNIFVAFRVQDNSVQVYLDEISGLPLSSFDNDFRVNSLSMTPDNILFAGDEAVTLWSLVENRVNREASVAVDFTVNGASVGTPTVAFDSAYVDTAKVSYAFPAAGTYTVKVAVPEDENNINNEQEMEVKVYPANFLMEDFNANKTFPPQEWQAIKEKGGTGTISHSNYSTDGPTSSKGYVSFGNDYNATLETGSARWLITPQIKPDADNHDLEFYVRMGTTYNASPNSSLSVVLSTTSNIPEDFTVELAKYVRNSEKVDLPEDTWMIESVDLSAYEGQDVFVAFKVEDYNTCTWNVDEVGGVFQSSFAEDARIRMLGLTEPNRYWFAGEEIEILAQVDNWGTSAMQDVEVGFAVNGETESTQTVSLASKEMSDTLKFYFTPEEAGFYQFAVSVPEDDNNINNSMSLDPVQVYPEGYFIEGFEGVTYQTFPPEYWDVEITSFGSKSWGLVTNAGMAYNGNNYAYSQAGYRLMTPLLQIGETDSICFYANTTWAAITWSVLISSDGRIWDTVATDSLYKASANGVYELQKVYFAGKEESFYGNRYLAILSSAAMNIDEVFGPMLASRDDQFSLVSLATAPETVNVAGLESRFQAIVYNDGTQSQSKEVSLYCGDELLVSAWTATLEPGQYDTVVLSCVIEEPMSNGAFRAVLPQDASVYDNEAELTTHIYAPEYWRMEEGFEDVNHPYWTFCDNGWAGKPSYNAVEPAEGENYLNRSFNRADPALAVSPYMDLRFDEYEVSIAVSRNATNPERPDKIELGFGAMPVWENVVFVDSINRMASAYPEGVQGWNTYTFTVDLSDLQAGFFMIRAIGAVNEYNSPSYENLPIDNLVIRPILDNDAELAGLSSPSSEVWAADSIKTALQAILLNNGEEALTAATLRYGYGTLEMGRYEWTGSLAAGADTTVLLTPDFVLPNIDSLLVYVEVEAEGDSNVLNNRIENVLSVKQAYELPFVANFEDSAWNKDWQNFTLSSDGLLWRLDSTASGMITAPFGESCVYSASMDDELGAVNPDNWFVTPGLAITHPKAWLSFYVQAADPEYFAESYQVLVSTRSDRDTAFFTPVYADTLESDKLQHVVLPLDGYKGEVLNIAFRHFNCTDNFRLLLDSVHVYYPELFEVTATVNPENAGTVEGAGEYILDEEVVLMAVGNEGWKFSGWYQGGDLVSTENPYRFDCEGDAQYEARFEEASYIVTLSAGEGGTVSPSGEQSVKHGADLAVNITANDGWQIADVLVDGVSVGTVATYTFEAVTDNHTLEARFEEITYTITLNAGEGGSVNPSGEQQVKAGEDLAVAITANEGFVIEDVLVDGQSVGALESYTFEAVTADHSLEATFKPDVANESEDKAGLHVYPNPYAEDLHIESAAPMERIRILDLQGRETVRYELNGQRVAILRPVLPEGLYLLMVEHVNGQVTVQRIVKSEK</sequence>
<dbReference type="InterPro" id="IPR013783">
    <property type="entry name" value="Ig-like_fold"/>
</dbReference>
<proteinExistence type="predicted"/>
<comment type="caution">
    <text evidence="5">The sequence shown here is derived from an EMBL/GenBank/DDBJ whole genome shotgun (WGS) entry which is preliminary data.</text>
</comment>
<organism evidence="5 6">
    <name type="scientific">Candidatus Pullibacteroides excrementavium</name>
    <dbReference type="NCBI Taxonomy" id="2840905"/>
    <lineage>
        <taxon>Bacteria</taxon>
        <taxon>Pseudomonadati</taxon>
        <taxon>Bacteroidota</taxon>
        <taxon>Bacteroidia</taxon>
        <taxon>Bacteroidales</taxon>
        <taxon>Candidatus Pullibacteroides</taxon>
    </lineage>
</organism>
<feature type="domain" description="Bacterial repeat" evidence="4">
    <location>
        <begin position="1279"/>
        <end position="1346"/>
    </location>
</feature>
<feature type="domain" description="Cleaved adhesin" evidence="2">
    <location>
        <begin position="300"/>
        <end position="452"/>
    </location>
</feature>
<feature type="domain" description="Bacterial repeat" evidence="4">
    <location>
        <begin position="1423"/>
        <end position="1494"/>
    </location>
</feature>
<evidence type="ECO:0000313" key="6">
    <source>
        <dbReference type="Proteomes" id="UP000823612"/>
    </source>
</evidence>
<evidence type="ECO:0000259" key="3">
    <source>
        <dbReference type="Pfam" id="PF07705"/>
    </source>
</evidence>
<protein>
    <submittedName>
        <fullName evidence="5">Choice-of-anchor J domain-containing protein</fullName>
    </submittedName>
</protein>
<feature type="domain" description="CARDB" evidence="3">
    <location>
        <begin position="487"/>
        <end position="562"/>
    </location>
</feature>